<feature type="compositionally biased region" description="Gly residues" evidence="6">
    <location>
        <begin position="743"/>
        <end position="767"/>
    </location>
</feature>
<evidence type="ECO:0000313" key="11">
    <source>
        <dbReference type="Proteomes" id="UP000807353"/>
    </source>
</evidence>
<feature type="domain" description="Helicase ATP-binding" evidence="7">
    <location>
        <begin position="122"/>
        <end position="328"/>
    </location>
</feature>
<dbReference type="GO" id="GO:0003723">
    <property type="term" value="F:RNA binding"/>
    <property type="evidence" value="ECO:0007669"/>
    <property type="project" value="UniProtKB-UniRule"/>
</dbReference>
<dbReference type="Gene3D" id="3.40.50.300">
    <property type="entry name" value="P-loop containing nucleotide triphosphate hydrolases"/>
    <property type="match status" value="2"/>
</dbReference>
<proteinExistence type="inferred from homology"/>
<keyword evidence="3 5" id="KW-0067">ATP-binding</keyword>
<dbReference type="SUPFAM" id="SSF52540">
    <property type="entry name" value="P-loop containing nucleoside triphosphate hydrolases"/>
    <property type="match status" value="1"/>
</dbReference>
<keyword evidence="5" id="KW-0347">Helicase</keyword>
<dbReference type="Pfam" id="PF00271">
    <property type="entry name" value="Helicase_C"/>
    <property type="match status" value="1"/>
</dbReference>
<dbReference type="InterPro" id="IPR011545">
    <property type="entry name" value="DEAD/DEAH_box_helicase_dom"/>
</dbReference>
<dbReference type="PANTHER" id="PTHR24031">
    <property type="entry name" value="RNA HELICASE"/>
    <property type="match status" value="1"/>
</dbReference>
<evidence type="ECO:0000256" key="2">
    <source>
        <dbReference type="ARBA" id="ARBA00022801"/>
    </source>
</evidence>
<dbReference type="OrthoDB" id="193716at2759"/>
<comment type="caution">
    <text evidence="10">The sequence shown here is derived from an EMBL/GenBank/DDBJ whole genome shotgun (WGS) entry which is preliminary data.</text>
</comment>
<comment type="catalytic activity">
    <reaction evidence="5">
        <text>ATP + H2O = ADP + phosphate + H(+)</text>
        <dbReference type="Rhea" id="RHEA:13065"/>
        <dbReference type="ChEBI" id="CHEBI:15377"/>
        <dbReference type="ChEBI" id="CHEBI:15378"/>
        <dbReference type="ChEBI" id="CHEBI:30616"/>
        <dbReference type="ChEBI" id="CHEBI:43474"/>
        <dbReference type="ChEBI" id="CHEBI:456216"/>
        <dbReference type="EC" id="3.6.4.13"/>
    </reaction>
</comment>
<evidence type="ECO:0000259" key="9">
    <source>
        <dbReference type="PROSITE" id="PS51194"/>
    </source>
</evidence>
<keyword evidence="1 5" id="KW-0547">Nucleotide-binding</keyword>
<dbReference type="CDD" id="cd18787">
    <property type="entry name" value="SF2_C_DEAD"/>
    <property type="match status" value="1"/>
</dbReference>
<evidence type="ECO:0000256" key="1">
    <source>
        <dbReference type="ARBA" id="ARBA00022741"/>
    </source>
</evidence>
<dbReference type="PROSITE" id="PS51192">
    <property type="entry name" value="HELICASE_ATP_BIND_1"/>
    <property type="match status" value="1"/>
</dbReference>
<feature type="domain" description="Helicase C-terminal" evidence="9">
    <location>
        <begin position="356"/>
        <end position="513"/>
    </location>
</feature>
<evidence type="ECO:0000256" key="4">
    <source>
        <dbReference type="ARBA" id="ARBA00022884"/>
    </source>
</evidence>
<evidence type="ECO:0000313" key="10">
    <source>
        <dbReference type="EMBL" id="KAF9458939.1"/>
    </source>
</evidence>
<feature type="compositionally biased region" description="Basic and acidic residues" evidence="6">
    <location>
        <begin position="770"/>
        <end position="780"/>
    </location>
</feature>
<dbReference type="Pfam" id="PF00270">
    <property type="entry name" value="DEAD"/>
    <property type="match status" value="1"/>
</dbReference>
<reference evidence="10" key="1">
    <citation type="submission" date="2020-11" db="EMBL/GenBank/DDBJ databases">
        <authorList>
            <consortium name="DOE Joint Genome Institute"/>
            <person name="Ahrendt S."/>
            <person name="Riley R."/>
            <person name="Andreopoulos W."/>
            <person name="Labutti K."/>
            <person name="Pangilinan J."/>
            <person name="Ruiz-Duenas F.J."/>
            <person name="Barrasa J.M."/>
            <person name="Sanchez-Garcia M."/>
            <person name="Camarero S."/>
            <person name="Miyauchi S."/>
            <person name="Serrano A."/>
            <person name="Linde D."/>
            <person name="Babiker R."/>
            <person name="Drula E."/>
            <person name="Ayuso-Fernandez I."/>
            <person name="Pacheco R."/>
            <person name="Padilla G."/>
            <person name="Ferreira P."/>
            <person name="Barriuso J."/>
            <person name="Kellner H."/>
            <person name="Castanera R."/>
            <person name="Alfaro M."/>
            <person name="Ramirez L."/>
            <person name="Pisabarro A.G."/>
            <person name="Kuo A."/>
            <person name="Tritt A."/>
            <person name="Lipzen A."/>
            <person name="He G."/>
            <person name="Yan M."/>
            <person name="Ng V."/>
            <person name="Cullen D."/>
            <person name="Martin F."/>
            <person name="Rosso M.-N."/>
            <person name="Henrissat B."/>
            <person name="Hibbett D."/>
            <person name="Martinez A.T."/>
            <person name="Grigoriev I.V."/>
        </authorList>
    </citation>
    <scope>NUCLEOTIDE SEQUENCE</scope>
    <source>
        <strain evidence="10">CBS 247.69</strain>
    </source>
</reference>
<feature type="compositionally biased region" description="Basic and acidic residues" evidence="6">
    <location>
        <begin position="728"/>
        <end position="742"/>
    </location>
</feature>
<keyword evidence="11" id="KW-1185">Reference proteome</keyword>
<evidence type="ECO:0000259" key="7">
    <source>
        <dbReference type="PROSITE" id="PS51192"/>
    </source>
</evidence>
<dbReference type="InterPro" id="IPR014013">
    <property type="entry name" value="Helic_SF1/SF2_ATP-bd_DinG/Rad3"/>
</dbReference>
<feature type="region of interest" description="Disordered" evidence="6">
    <location>
        <begin position="646"/>
        <end position="780"/>
    </location>
</feature>
<dbReference type="SMART" id="SM00490">
    <property type="entry name" value="HELICc"/>
    <property type="match status" value="1"/>
</dbReference>
<keyword evidence="4 5" id="KW-0694">RNA-binding</keyword>
<accession>A0A9P5XYB8</accession>
<evidence type="ECO:0000256" key="6">
    <source>
        <dbReference type="SAM" id="MobiDB-lite"/>
    </source>
</evidence>
<feature type="domain" description="Helicase ATP-binding" evidence="8">
    <location>
        <begin position="89"/>
        <end position="425"/>
    </location>
</feature>
<dbReference type="PROSITE" id="PS51194">
    <property type="entry name" value="HELICASE_CTER"/>
    <property type="match status" value="1"/>
</dbReference>
<dbReference type="SMART" id="SM00487">
    <property type="entry name" value="DEXDc"/>
    <property type="match status" value="1"/>
</dbReference>
<dbReference type="GO" id="GO:0005524">
    <property type="term" value="F:ATP binding"/>
    <property type="evidence" value="ECO:0007669"/>
    <property type="project" value="UniProtKB-UniRule"/>
</dbReference>
<dbReference type="EMBL" id="MU150327">
    <property type="protein sequence ID" value="KAF9458939.1"/>
    <property type="molecule type" value="Genomic_DNA"/>
</dbReference>
<evidence type="ECO:0000256" key="5">
    <source>
        <dbReference type="RuleBase" id="RU365068"/>
    </source>
</evidence>
<organism evidence="10 11">
    <name type="scientific">Collybia nuda</name>
    <dbReference type="NCBI Taxonomy" id="64659"/>
    <lineage>
        <taxon>Eukaryota</taxon>
        <taxon>Fungi</taxon>
        <taxon>Dikarya</taxon>
        <taxon>Basidiomycota</taxon>
        <taxon>Agaricomycotina</taxon>
        <taxon>Agaricomycetes</taxon>
        <taxon>Agaricomycetidae</taxon>
        <taxon>Agaricales</taxon>
        <taxon>Tricholomatineae</taxon>
        <taxon>Clitocybaceae</taxon>
        <taxon>Collybia</taxon>
    </lineage>
</organism>
<dbReference type="EC" id="3.6.4.13" evidence="5"/>
<dbReference type="Proteomes" id="UP000807353">
    <property type="component" value="Unassembled WGS sequence"/>
</dbReference>
<feature type="region of interest" description="Disordered" evidence="6">
    <location>
        <begin position="534"/>
        <end position="557"/>
    </location>
</feature>
<comment type="domain">
    <text evidence="5">The Q motif is unique to and characteristic of the DEAD box family of RNA helicases and controls ATP binding and hydrolysis.</text>
</comment>
<comment type="similarity">
    <text evidence="5">Belongs to the DEAD box helicase family.</text>
</comment>
<dbReference type="InterPro" id="IPR027417">
    <property type="entry name" value="P-loop_NTPase"/>
</dbReference>
<dbReference type="GO" id="GO:0003724">
    <property type="term" value="F:RNA helicase activity"/>
    <property type="evidence" value="ECO:0007669"/>
    <property type="project" value="UniProtKB-EC"/>
</dbReference>
<evidence type="ECO:0000259" key="8">
    <source>
        <dbReference type="PROSITE" id="PS51193"/>
    </source>
</evidence>
<protein>
    <recommendedName>
        <fullName evidence="5">ATP-dependent RNA helicase</fullName>
        <ecNumber evidence="5">3.6.4.13</ecNumber>
    </recommendedName>
</protein>
<dbReference type="PROSITE" id="PS51193">
    <property type="entry name" value="HELICASE_ATP_BIND_2"/>
    <property type="match status" value="1"/>
</dbReference>
<gene>
    <name evidence="10" type="ORF">BDZ94DRAFT_1200333</name>
</gene>
<sequence>MASLLARVCTSRSTRAVCSVSVVRRSLITSSSKPIKIHVNSLVQARKESSLATAERLNTAPSTASAPSPLEPPHFSTLKGRVSERALQAIISKPMNLTHMSPVQAEVFPLLPELADPYDPETSANGPPRDLLVKAKTGTGKTLAFLLPAVEARLKALEAHGKQAVVDAGLTDDKQLEHRAQQAFARENVGTLIISPTRELATQIATEAMRLTSHLDGFQVRLFVGGDSKRMQMRDWMRGRRDIVVATPGRLRDCLESEPEVARGISQTQLLILDEADTLLDMGFRPDIEAIKERLPPVPRRQTFLFSATVSRSIQQIAQSTLAPNHQFINCVSSDSSPVHAHIPQYHTVLPDASHQIPHVLRLIAHDQLTNPGSSKIIIFLPTTKMTQLFTTIIGELAKTSLPAGRNTTVYELHSKRAMESRKRTSAMFRSDTSGASVLITSDVSARGVDYPGVSRVIQIGIPGGTEQYIHRVGRTGRAGATSGRGDLVLLPWELNFASQQLSMVPLKPLSAGELSKQASALAKQFDADPKGFFANAPIPAPPSTPSPRGSRGRPITGSALFNEQAAASLEEVESNVTMFVNRLDEESVKETFMSLLGYYISRTGELRIEKQEVVQNCKSWAVEACGLQTPPYVSAAFLAKLGVGSDYSSRKPRSFGKPRADSWGSRGSATPGRRPSWASEGRHESRESGEEGGYRSRGSSFSREGSSRWGGRGSGNSEGGYGGRSESGYRGRSEGGYKGRSEGGYGGRGDGGYGGRGDGGYGGSRGGYRAKETRSEEPW</sequence>
<dbReference type="InterPro" id="IPR001650">
    <property type="entry name" value="Helicase_C-like"/>
</dbReference>
<dbReference type="AlphaFoldDB" id="A0A9P5XYB8"/>
<feature type="compositionally biased region" description="Low complexity" evidence="6">
    <location>
        <begin position="697"/>
        <end position="708"/>
    </location>
</feature>
<keyword evidence="2 5" id="KW-0378">Hydrolase</keyword>
<feature type="compositionally biased region" description="Low complexity" evidence="6">
    <location>
        <begin position="547"/>
        <end position="557"/>
    </location>
</feature>
<feature type="compositionally biased region" description="Gly residues" evidence="6">
    <location>
        <begin position="709"/>
        <end position="726"/>
    </location>
</feature>
<dbReference type="GO" id="GO:0016787">
    <property type="term" value="F:hydrolase activity"/>
    <property type="evidence" value="ECO:0007669"/>
    <property type="project" value="UniProtKB-KW"/>
</dbReference>
<comment type="function">
    <text evidence="5">RNA helicase.</text>
</comment>
<evidence type="ECO:0000256" key="3">
    <source>
        <dbReference type="ARBA" id="ARBA00022840"/>
    </source>
</evidence>
<dbReference type="InterPro" id="IPR014001">
    <property type="entry name" value="Helicase_ATP-bd"/>
</dbReference>
<name>A0A9P5XYB8_9AGAR</name>
<feature type="compositionally biased region" description="Basic and acidic residues" evidence="6">
    <location>
        <begin position="681"/>
        <end position="695"/>
    </location>
</feature>